<protein>
    <submittedName>
        <fullName evidence="1">Uncharacterized protein</fullName>
    </submittedName>
</protein>
<name>A0A2D6YHY1_9DELT</name>
<accession>A0A2D6YHY1</accession>
<organism evidence="1 2">
    <name type="scientific">SAR324 cluster bacterium</name>
    <dbReference type="NCBI Taxonomy" id="2024889"/>
    <lineage>
        <taxon>Bacteria</taxon>
        <taxon>Deltaproteobacteria</taxon>
        <taxon>SAR324 cluster</taxon>
    </lineage>
</organism>
<evidence type="ECO:0000313" key="1">
    <source>
        <dbReference type="EMBL" id="MAH62787.1"/>
    </source>
</evidence>
<comment type="caution">
    <text evidence="1">The sequence shown here is derived from an EMBL/GenBank/DDBJ whole genome shotgun (WGS) entry which is preliminary data.</text>
</comment>
<dbReference type="EMBL" id="NZEX01000051">
    <property type="protein sequence ID" value="MAH62787.1"/>
    <property type="molecule type" value="Genomic_DNA"/>
</dbReference>
<sequence>MFEKHSIVITRGLLHPGPGRRMHDGGDHDDYLRIGRFRRVAQDSHTQQVMPGQKHQVISCADVMSSMTLQQEEQPAILPFYVADKIYVVQVED</sequence>
<gene>
    <name evidence="1" type="ORF">CMN54_04920</name>
</gene>
<evidence type="ECO:0000313" key="2">
    <source>
        <dbReference type="Proteomes" id="UP000226525"/>
    </source>
</evidence>
<proteinExistence type="predicted"/>
<dbReference type="Proteomes" id="UP000226525">
    <property type="component" value="Unassembled WGS sequence"/>
</dbReference>
<reference evidence="2" key="1">
    <citation type="submission" date="2017-09" db="EMBL/GenBank/DDBJ databases">
        <title>The Reconstruction of 2,631 Draft Metagenome-Assembled Genomes from the Global Oceans.</title>
        <authorList>
            <person name="Tully B.J."/>
            <person name="Graham E.D."/>
            <person name="Heidelberg J.F."/>
        </authorList>
    </citation>
    <scope>NUCLEOTIDE SEQUENCE [LARGE SCALE GENOMIC DNA]</scope>
</reference>
<dbReference type="AlphaFoldDB" id="A0A2D6YHY1"/>